<dbReference type="Gene3D" id="2.20.25.160">
    <property type="match status" value="1"/>
</dbReference>
<dbReference type="Proteomes" id="UP000658720">
    <property type="component" value="Unassembled WGS sequence"/>
</dbReference>
<comment type="catalytic activity">
    <reaction evidence="5">
        <text>an N-acyl-L-aspartate + H2O = a carboxylate + L-aspartate</text>
        <dbReference type="Rhea" id="RHEA:10872"/>
        <dbReference type="ChEBI" id="CHEBI:15377"/>
        <dbReference type="ChEBI" id="CHEBI:29067"/>
        <dbReference type="ChEBI" id="CHEBI:29991"/>
        <dbReference type="ChEBI" id="CHEBI:58497"/>
        <dbReference type="EC" id="3.5.1.15"/>
    </reaction>
</comment>
<dbReference type="InterPro" id="IPR016708">
    <property type="entry name" value="Aspartoacylase"/>
</dbReference>
<name>A0ABR9VN77_9SYNC</name>
<dbReference type="RefSeq" id="WP_194018835.1">
    <property type="nucleotide sequence ID" value="NZ_JADEVV010000005.1"/>
</dbReference>
<dbReference type="EC" id="3.5.1.15" evidence="5"/>
<dbReference type="SUPFAM" id="SSF53187">
    <property type="entry name" value="Zn-dependent exopeptidases"/>
    <property type="match status" value="1"/>
</dbReference>
<reference evidence="8 9" key="1">
    <citation type="submission" date="2020-10" db="EMBL/GenBank/DDBJ databases">
        <authorList>
            <person name="Castelo-Branco R."/>
            <person name="Eusebio N."/>
            <person name="Adriana R."/>
            <person name="Vieira A."/>
            <person name="Brugerolle De Fraissinette N."/>
            <person name="Rezende De Castro R."/>
            <person name="Schneider M.P."/>
            <person name="Vasconcelos V."/>
            <person name="Leao P.N."/>
        </authorList>
    </citation>
    <scope>NUCLEOTIDE SEQUENCE [LARGE SCALE GENOMIC DNA]</scope>
    <source>
        <strain evidence="8 9">LEGE 00031</strain>
    </source>
</reference>
<evidence type="ECO:0000256" key="5">
    <source>
        <dbReference type="HAMAP-Rule" id="MF_00704"/>
    </source>
</evidence>
<feature type="binding site" evidence="5">
    <location>
        <position position="19"/>
    </location>
    <ligand>
        <name>Zn(2+)</name>
        <dbReference type="ChEBI" id="CHEBI:29105"/>
    </ligand>
</feature>
<dbReference type="Pfam" id="PF04952">
    <property type="entry name" value="AstE_AspA_hybrid"/>
    <property type="match status" value="1"/>
</dbReference>
<keyword evidence="2 5" id="KW-0479">Metal-binding</keyword>
<evidence type="ECO:0000256" key="2">
    <source>
        <dbReference type="ARBA" id="ARBA00022723"/>
    </source>
</evidence>
<dbReference type="GO" id="GO:0019807">
    <property type="term" value="F:aspartoacylase activity"/>
    <property type="evidence" value="ECO:0007669"/>
    <property type="project" value="UniProtKB-EC"/>
</dbReference>
<accession>A0ABR9VN77</accession>
<evidence type="ECO:0000256" key="1">
    <source>
        <dbReference type="ARBA" id="ARBA00006173"/>
    </source>
</evidence>
<dbReference type="InterPro" id="IPR050178">
    <property type="entry name" value="AspA/AstE_fam"/>
</dbReference>
<dbReference type="NCBIfam" id="NF002601">
    <property type="entry name" value="PRK02259.1"/>
    <property type="match status" value="1"/>
</dbReference>
<evidence type="ECO:0000259" key="7">
    <source>
        <dbReference type="Pfam" id="PF24827"/>
    </source>
</evidence>
<sequence>MINSAVRSLAIVGGVHGNERTGVEVVRRWQEKDFAQYFPALKCHYFLANPRAIAANRRYIHQDLNRCFRPQDRKNPYLMGYEQLRARQLAHQISLAGIDFIVDLHTTTAAMGTTLILNCPHPLLLNLAAHLSAQDEEIRVLQYAPQKDLPYIRGLCELGLTIEFGPVPQGVYDQGAIAKTQRTLTRILAYLQALTSGNVRSADNCTVYQQIETIDYPRDAQGQIVAEIAPHIRDYQAIKPGTPLFYHRRGNVTPYRGASTVYPVFIGEAAYVEKGIAMALTQRKTIAI</sequence>
<organism evidence="8 9">
    <name type="scientific">Synechocystis salina LEGE 00031</name>
    <dbReference type="NCBI Taxonomy" id="1828736"/>
    <lineage>
        <taxon>Bacteria</taxon>
        <taxon>Bacillati</taxon>
        <taxon>Cyanobacteriota</taxon>
        <taxon>Cyanophyceae</taxon>
        <taxon>Synechococcales</taxon>
        <taxon>Merismopediaceae</taxon>
        <taxon>Synechocystis</taxon>
    </lineage>
</organism>
<dbReference type="PANTHER" id="PTHR15162:SF7">
    <property type="entry name" value="SUCCINYLGLUTAMATE DESUCCINYLASE"/>
    <property type="match status" value="1"/>
</dbReference>
<keyword evidence="9" id="KW-1185">Reference proteome</keyword>
<dbReference type="PANTHER" id="PTHR15162">
    <property type="entry name" value="ASPARTOACYLASE"/>
    <property type="match status" value="1"/>
</dbReference>
<proteinExistence type="inferred from homology"/>
<dbReference type="InterPro" id="IPR055438">
    <property type="entry name" value="AstE_AspA_cat"/>
</dbReference>
<feature type="binding site" evidence="5">
    <location>
        <position position="16"/>
    </location>
    <ligand>
        <name>Zn(2+)</name>
        <dbReference type="ChEBI" id="CHEBI:29105"/>
    </ligand>
</feature>
<dbReference type="EMBL" id="JADEVV010000005">
    <property type="protein sequence ID" value="MBE9252784.1"/>
    <property type="molecule type" value="Genomic_DNA"/>
</dbReference>
<evidence type="ECO:0000256" key="3">
    <source>
        <dbReference type="ARBA" id="ARBA00022801"/>
    </source>
</evidence>
<keyword evidence="4 5" id="KW-0862">Zinc</keyword>
<dbReference type="InterPro" id="IPR007036">
    <property type="entry name" value="Aste_AspA_hybrid_dom"/>
</dbReference>
<feature type="domain" description="AstE/AspA barrel-sandwich hybrid" evidence="6">
    <location>
        <begin position="204"/>
        <end position="283"/>
    </location>
</feature>
<feature type="binding site" evidence="5">
    <location>
        <position position="58"/>
    </location>
    <ligand>
        <name>substrate</name>
    </ligand>
</feature>
<feature type="binding site" evidence="5">
    <location>
        <position position="163"/>
    </location>
    <ligand>
        <name>substrate</name>
    </ligand>
</feature>
<feature type="binding site" evidence="5">
    <location>
        <begin position="65"/>
        <end position="66"/>
    </location>
    <ligand>
        <name>substrate</name>
    </ligand>
</feature>
<comment type="similarity">
    <text evidence="1 5">Belongs to the AspA/AstE family. Aspartoacylase subfamily.</text>
</comment>
<comment type="caution">
    <text evidence="8">The sequence shown here is derived from an EMBL/GenBank/DDBJ whole genome shotgun (WGS) entry which is preliminary data.</text>
</comment>
<dbReference type="Gene3D" id="3.40.630.10">
    <property type="entry name" value="Zn peptidases"/>
    <property type="match status" value="1"/>
</dbReference>
<evidence type="ECO:0000313" key="8">
    <source>
        <dbReference type="EMBL" id="MBE9252784.1"/>
    </source>
</evidence>
<evidence type="ECO:0000256" key="4">
    <source>
        <dbReference type="ARBA" id="ARBA00022833"/>
    </source>
</evidence>
<comment type="cofactor">
    <cofactor evidence="5">
        <name>Zn(2+)</name>
        <dbReference type="ChEBI" id="CHEBI:29105"/>
    </cofactor>
    <text evidence="5">Binds 1 zinc ion per subunit.</text>
</comment>
<dbReference type="PIRSF" id="PIRSF018001">
    <property type="entry name" value="Aspartoacylase"/>
    <property type="match status" value="1"/>
</dbReference>
<protein>
    <recommendedName>
        <fullName evidence="5">Probable aspartoacylase</fullName>
        <ecNumber evidence="5">3.5.1.15</ecNumber>
    </recommendedName>
</protein>
<keyword evidence="3 5" id="KW-0378">Hydrolase</keyword>
<feature type="binding site" evidence="5">
    <location>
        <position position="105"/>
    </location>
    <ligand>
        <name>Zn(2+)</name>
        <dbReference type="ChEBI" id="CHEBI:29105"/>
    </ligand>
</feature>
<gene>
    <name evidence="8" type="ORF">IQ217_02720</name>
</gene>
<dbReference type="Pfam" id="PF24827">
    <property type="entry name" value="AstE_AspA_cat"/>
    <property type="match status" value="1"/>
</dbReference>
<evidence type="ECO:0000313" key="9">
    <source>
        <dbReference type="Proteomes" id="UP000658720"/>
    </source>
</evidence>
<feature type="domain" description="Succinylglutamate desuccinylase/Aspartoacylase catalytic" evidence="7">
    <location>
        <begin position="6"/>
        <end position="191"/>
    </location>
</feature>
<dbReference type="HAMAP" id="MF_00704">
    <property type="entry name" value="Aspartoacylase"/>
    <property type="match status" value="1"/>
</dbReference>
<feature type="binding site" evidence="5">
    <location>
        <position position="271"/>
    </location>
    <ligand>
        <name>substrate</name>
    </ligand>
</feature>
<evidence type="ECO:0000259" key="6">
    <source>
        <dbReference type="Pfam" id="PF04952"/>
    </source>
</evidence>